<dbReference type="GO" id="GO:0016020">
    <property type="term" value="C:membrane"/>
    <property type="evidence" value="ECO:0007669"/>
    <property type="project" value="UniProtKB-SubCell"/>
</dbReference>
<evidence type="ECO:0000256" key="3">
    <source>
        <dbReference type="ARBA" id="ARBA00022989"/>
    </source>
</evidence>
<accession>A0A650CQJ2</accession>
<dbReference type="RefSeq" id="WP_156007548.1">
    <property type="nucleotide sequence ID" value="NZ_CP045483.1"/>
</dbReference>
<evidence type="ECO:0000313" key="7">
    <source>
        <dbReference type="EMBL" id="QGR20099.1"/>
    </source>
</evidence>
<dbReference type="Gene3D" id="2.40.50.140">
    <property type="entry name" value="Nucleic acid-binding proteins"/>
    <property type="match status" value="1"/>
</dbReference>
<protein>
    <submittedName>
        <fullName evidence="7">NfeD family protein</fullName>
    </submittedName>
</protein>
<keyword evidence="2 5" id="KW-0812">Transmembrane</keyword>
<feature type="transmembrane region" description="Helical" evidence="5">
    <location>
        <begin position="29"/>
        <end position="50"/>
    </location>
</feature>
<evidence type="ECO:0000256" key="5">
    <source>
        <dbReference type="SAM" id="Phobius"/>
    </source>
</evidence>
<evidence type="ECO:0000313" key="8">
    <source>
        <dbReference type="Proteomes" id="UP000423396"/>
    </source>
</evidence>
<feature type="domain" description="NfeD-like C-terminal" evidence="6">
    <location>
        <begin position="60"/>
        <end position="114"/>
    </location>
</feature>
<gene>
    <name evidence="7" type="ORF">D1868_08930</name>
</gene>
<dbReference type="SUPFAM" id="SSF141322">
    <property type="entry name" value="NfeD domain-like"/>
    <property type="match status" value="1"/>
</dbReference>
<dbReference type="InterPro" id="IPR002810">
    <property type="entry name" value="NfeD-like_C"/>
</dbReference>
<keyword evidence="8" id="KW-1185">Reference proteome</keyword>
<comment type="subcellular location">
    <subcellularLocation>
        <location evidence="1">Membrane</location>
        <topology evidence="1">Multi-pass membrane protein</topology>
    </subcellularLocation>
</comment>
<evidence type="ECO:0000256" key="1">
    <source>
        <dbReference type="ARBA" id="ARBA00004141"/>
    </source>
</evidence>
<dbReference type="InterPro" id="IPR052165">
    <property type="entry name" value="Membrane_assoc_protease"/>
</dbReference>
<dbReference type="EMBL" id="CP045483">
    <property type="protein sequence ID" value="QGR20099.1"/>
    <property type="molecule type" value="Genomic_DNA"/>
</dbReference>
<dbReference type="AlphaFoldDB" id="A0A650CQJ2"/>
<dbReference type="GeneID" id="42799190"/>
<evidence type="ECO:0000256" key="4">
    <source>
        <dbReference type="ARBA" id="ARBA00023136"/>
    </source>
</evidence>
<evidence type="ECO:0000256" key="2">
    <source>
        <dbReference type="ARBA" id="ARBA00022692"/>
    </source>
</evidence>
<name>A0A650CQJ2_9CREN</name>
<organism evidence="7 8">
    <name type="scientific">Stygiolobus azoricus</name>
    <dbReference type="NCBI Taxonomy" id="41675"/>
    <lineage>
        <taxon>Archaea</taxon>
        <taxon>Thermoproteota</taxon>
        <taxon>Thermoprotei</taxon>
        <taxon>Sulfolobales</taxon>
        <taxon>Sulfolobaceae</taxon>
        <taxon>Stygiolobus</taxon>
    </lineage>
</organism>
<keyword evidence="4 5" id="KW-0472">Membrane</keyword>
<feature type="transmembrane region" description="Helical" evidence="5">
    <location>
        <begin position="5"/>
        <end position="23"/>
    </location>
</feature>
<dbReference type="PANTHER" id="PTHR33507:SF4">
    <property type="entry name" value="NODULATION COMPETITIVENESS PROTEIN NFED"/>
    <property type="match status" value="1"/>
</dbReference>
<dbReference type="OrthoDB" id="28112at2157"/>
<proteinExistence type="predicted"/>
<reference evidence="7 8" key="1">
    <citation type="submission" date="2019-10" db="EMBL/GenBank/DDBJ databases">
        <title>Genome Sequences from Six Type Strain Members of the Archaeal Family Sulfolobaceae: Acidianus ambivalens, Acidianus infernus, Metallosphaera prunae, Stygiolobus azoricus, Sulfolobus metallicus, and Sulfurisphaera ohwakuensis.</title>
        <authorList>
            <person name="Counts J.A."/>
            <person name="Kelly R.M."/>
        </authorList>
    </citation>
    <scope>NUCLEOTIDE SEQUENCE [LARGE SCALE GENOMIC DNA]</scope>
    <source>
        <strain evidence="7 8">FC6</strain>
    </source>
</reference>
<dbReference type="InterPro" id="IPR012340">
    <property type="entry name" value="NA-bd_OB-fold"/>
</dbReference>
<evidence type="ECO:0000259" key="6">
    <source>
        <dbReference type="Pfam" id="PF01957"/>
    </source>
</evidence>
<dbReference type="KEGG" id="sazo:D1868_08930"/>
<keyword evidence="3 5" id="KW-1133">Transmembrane helix</keyword>
<sequence length="120" mass="13457">MVSHIAIPIILILVVILLLVLTGQYADPIVAVPSLAIVGFISYRIFYVVWKTRGRNLYTYTGKIGKALDDILPGKEGYILIEGERWLAISDEPISEGDEVIVIGMENLKLRVKKYTRVRA</sequence>
<dbReference type="PANTHER" id="PTHR33507">
    <property type="entry name" value="INNER MEMBRANE PROTEIN YBBJ"/>
    <property type="match status" value="1"/>
</dbReference>
<dbReference type="Proteomes" id="UP000423396">
    <property type="component" value="Chromosome"/>
</dbReference>
<dbReference type="Pfam" id="PF01957">
    <property type="entry name" value="NfeD"/>
    <property type="match status" value="1"/>
</dbReference>